<gene>
    <name evidence="2" type="ORF">KEM10_07350</name>
</gene>
<evidence type="ECO:0000259" key="1">
    <source>
        <dbReference type="PROSITE" id="PS50213"/>
    </source>
</evidence>
<dbReference type="InterPro" id="IPR000782">
    <property type="entry name" value="FAS1_domain"/>
</dbReference>
<protein>
    <submittedName>
        <fullName evidence="2">Fasciclin domain-containing protein</fullName>
    </submittedName>
</protein>
<dbReference type="Gene3D" id="2.30.180.10">
    <property type="entry name" value="FAS1 domain"/>
    <property type="match status" value="2"/>
</dbReference>
<dbReference type="RefSeq" id="WP_212215332.1">
    <property type="nucleotide sequence ID" value="NZ_JAGUCO010000003.1"/>
</dbReference>
<dbReference type="EMBL" id="JAGUCO010000003">
    <property type="protein sequence ID" value="MBS2098092.1"/>
    <property type="molecule type" value="Genomic_DNA"/>
</dbReference>
<accession>A0ABS5JTA5</accession>
<dbReference type="PANTHER" id="PTHR10900">
    <property type="entry name" value="PERIOSTIN-RELATED"/>
    <property type="match status" value="1"/>
</dbReference>
<evidence type="ECO:0000313" key="3">
    <source>
        <dbReference type="Proteomes" id="UP000708576"/>
    </source>
</evidence>
<dbReference type="PROSITE" id="PS50213">
    <property type="entry name" value="FAS1"/>
    <property type="match status" value="2"/>
</dbReference>
<reference evidence="2 3" key="1">
    <citation type="journal article" date="2015" name="Int. J. Syst. Evol. Microbiol.">
        <title>Carboxylicivirga linearis sp. nov., isolated from a sea cucumber culture pond.</title>
        <authorList>
            <person name="Wang F.Q."/>
            <person name="Zhou Y.X."/>
            <person name="Lin X.Z."/>
            <person name="Chen G.J."/>
            <person name="Du Z.J."/>
        </authorList>
    </citation>
    <scope>NUCLEOTIDE SEQUENCE [LARGE SCALE GENOMIC DNA]</scope>
    <source>
        <strain evidence="2 3">FB218</strain>
    </source>
</reference>
<feature type="domain" description="FAS1" evidence="1">
    <location>
        <begin position="581"/>
        <end position="751"/>
    </location>
</feature>
<feature type="domain" description="FAS1" evidence="1">
    <location>
        <begin position="36"/>
        <end position="241"/>
    </location>
</feature>
<proteinExistence type="predicted"/>
<comment type="caution">
    <text evidence="2">The sequence shown here is derived from an EMBL/GenBank/DDBJ whole genome shotgun (WGS) entry which is preliminary data.</text>
</comment>
<evidence type="ECO:0000313" key="2">
    <source>
        <dbReference type="EMBL" id="MBS2098092.1"/>
    </source>
</evidence>
<dbReference type="Proteomes" id="UP000708576">
    <property type="component" value="Unassembled WGS sequence"/>
</dbReference>
<dbReference type="SMART" id="SM00554">
    <property type="entry name" value="FAS1"/>
    <property type="match status" value="2"/>
</dbReference>
<keyword evidence="3" id="KW-1185">Reference proteome</keyword>
<sequence>MKKISIFHLSFFITVLLLWSCENEKDTYYDRPDWLESNILVQLQEKGNFNSFLTCIEKAGYSKTLNGAGFYTLFAPTDQAFTTFLQEQGLSSVNDISAELANDIVSYALVQNRYSVSEIDDYQTTNEEIEMPDVAFKRKTAYYKWTYDEEIEGLGSQKVIDVNRVGPMEYTGADISYDDNNFKNIPYFTAPFLQSLNLSSYDYNYFFPNTTLGEFNVADAQVTESDLYAENGIIHVVDKVILPLPNIEEALAEKDQYSTFKNILNDYLLQYGLADDYFLIRNEEVTGVYEDVFIKGYPQAYFSPNVENYLKGTGGGEWYDDQKEGFTMFAPNNAAIETFFNEKFLKYYESIEQMTTDQIADFVNAHLWKNTMWPSKFNLYKNIHGEEARFDPDTEIDDKTMCSNGLFYGTNVVQGSDLYYTVFGDVSLNPKYSNMLNAINTFPTIKTLLKNSSPDINIQMILLDNDQMDATGIRYNYGRASWEISDNNPLGNNALVALERLLSLHIFLNKDIDFAVPGIYKSGLFENGEYVRLATYRGRYFLTSSGNERFNSGPEYLGPIEDEASNGQSYTVAEPILFSTENVGYHITKNLASFGMFYQYLYKSATSPNSEGESNDGFIYSILTQAITDVKVSVPNTIIIPNDAAMQRAVDEGYLPEITVANFTQDEQQMVYNFVKYHVLTNNIIVPSNDFGAPVKTLYKTVDGDTYVSVICQGGEMQIYVEGRDAPVNIVNSRSNVLANRAVLHQADDFLRFPKN</sequence>
<dbReference type="PANTHER" id="PTHR10900:SF77">
    <property type="entry name" value="FI19380P1"/>
    <property type="match status" value="1"/>
</dbReference>
<organism evidence="2 3">
    <name type="scientific">Carboxylicivirga linearis</name>
    <dbReference type="NCBI Taxonomy" id="1628157"/>
    <lineage>
        <taxon>Bacteria</taxon>
        <taxon>Pseudomonadati</taxon>
        <taxon>Bacteroidota</taxon>
        <taxon>Bacteroidia</taxon>
        <taxon>Marinilabiliales</taxon>
        <taxon>Marinilabiliaceae</taxon>
        <taxon>Carboxylicivirga</taxon>
    </lineage>
</organism>
<dbReference type="Pfam" id="PF02469">
    <property type="entry name" value="Fasciclin"/>
    <property type="match status" value="3"/>
</dbReference>
<dbReference type="SUPFAM" id="SSF82153">
    <property type="entry name" value="FAS1 domain"/>
    <property type="match status" value="3"/>
</dbReference>
<dbReference type="InterPro" id="IPR050904">
    <property type="entry name" value="Adhesion/Biosynth-related"/>
</dbReference>
<name>A0ABS5JTA5_9BACT</name>
<dbReference type="InterPro" id="IPR036378">
    <property type="entry name" value="FAS1_dom_sf"/>
</dbReference>